<accession>A0AAX4G6Q5</accession>
<dbReference type="EMBL" id="OR575930">
    <property type="protein sequence ID" value="WOZ57549.1"/>
    <property type="molecule type" value="Genomic_DNA"/>
</dbReference>
<dbReference type="Proteomes" id="UP001305174">
    <property type="component" value="Segment"/>
</dbReference>
<proteinExistence type="predicted"/>
<sequence>MNNIRAIRAAVMTFGNTFPEGVKDVYVYSEEIEIGEVEPGHSGKSYWSSAMELGRSWNSELVTKEAFDAFVAENPNYFKDFASNQKQAMETLAVLANELSEKIVKGLELAKEFGLEFDVDLGADGHLELIKAADVDWDSSSMYC</sequence>
<evidence type="ECO:0000313" key="2">
    <source>
        <dbReference type="Proteomes" id="UP001305174"/>
    </source>
</evidence>
<protein>
    <submittedName>
        <fullName evidence="1">Uncharacterized protein</fullName>
    </submittedName>
</protein>
<organism evidence="1 2">
    <name type="scientific">Pseudomonas phage vB_PseuGesM_254</name>
    <dbReference type="NCBI Taxonomy" id="3092638"/>
    <lineage>
        <taxon>Viruses</taxon>
        <taxon>Duplodnaviria</taxon>
        <taxon>Heunggongvirae</taxon>
        <taxon>Uroviricota</taxon>
        <taxon>Caudoviricetes</taxon>
        <taxon>Vandenendeviridae</taxon>
        <taxon>Chemalvirus</taxon>
        <taxon>Chemalvirus PseuGes254</taxon>
    </lineage>
</organism>
<keyword evidence="2" id="KW-1185">Reference proteome</keyword>
<name>A0AAX4G6Q5_9CAUD</name>
<reference evidence="2" key="1">
    <citation type="submission" date="2024-05" db="EMBL/GenBank/DDBJ databases">
        <authorList>
            <person name="Tikunov A.Y."/>
            <person name="Morozova V.V."/>
            <person name="Kozlova Y.N."/>
            <person name="Tikunova N.V."/>
            <person name="Babkin I.V."/>
        </authorList>
    </citation>
    <scope>NUCLEOTIDE SEQUENCE [LARGE SCALE GENOMIC DNA]</scope>
</reference>
<evidence type="ECO:0000313" key="1">
    <source>
        <dbReference type="EMBL" id="WOZ57549.1"/>
    </source>
</evidence>